<feature type="transmembrane region" description="Helical" evidence="2">
    <location>
        <begin position="28"/>
        <end position="49"/>
    </location>
</feature>
<evidence type="ECO:0000313" key="4">
    <source>
        <dbReference type="Proteomes" id="UP000523079"/>
    </source>
</evidence>
<dbReference type="RefSeq" id="WP_182561672.1">
    <property type="nucleotide sequence ID" value="NZ_JACGWT010000006.1"/>
</dbReference>
<feature type="compositionally biased region" description="Polar residues" evidence="1">
    <location>
        <begin position="90"/>
        <end position="100"/>
    </location>
</feature>
<evidence type="ECO:0000256" key="1">
    <source>
        <dbReference type="SAM" id="MobiDB-lite"/>
    </source>
</evidence>
<feature type="compositionally biased region" description="Gly residues" evidence="1">
    <location>
        <begin position="116"/>
        <end position="127"/>
    </location>
</feature>
<evidence type="ECO:0000256" key="2">
    <source>
        <dbReference type="SAM" id="Phobius"/>
    </source>
</evidence>
<dbReference type="Proteomes" id="UP000523079">
    <property type="component" value="Unassembled WGS sequence"/>
</dbReference>
<reference evidence="3 4" key="1">
    <citation type="submission" date="2020-07" db="EMBL/GenBank/DDBJ databases">
        <title>Sequencing the genomes of 1000 actinobacteria strains.</title>
        <authorList>
            <person name="Klenk H.-P."/>
        </authorList>
    </citation>
    <scope>NUCLEOTIDE SEQUENCE [LARGE SCALE GENOMIC DNA]</scope>
    <source>
        <strain evidence="3 4">DSM 100723</strain>
    </source>
</reference>
<proteinExistence type="predicted"/>
<keyword evidence="2" id="KW-0812">Transmembrane</keyword>
<sequence>MSELVSMLVPLETLPGWPVAPAVTPLDAIGLLIVLPAIAIAIITTIGLVGHKVAASRPREAWEEHAVGPTPSPETLGGSGAAAALPAEQSGDTEVVTRNASADADTAEAAEAQGAGTQGAGGAGARW</sequence>
<gene>
    <name evidence="3" type="ORF">FHX74_003737</name>
</gene>
<protein>
    <submittedName>
        <fullName evidence="3">Uncharacterized protein</fullName>
    </submittedName>
</protein>
<keyword evidence="4" id="KW-1185">Reference proteome</keyword>
<feature type="compositionally biased region" description="Basic and acidic residues" evidence="1">
    <location>
        <begin position="57"/>
        <end position="66"/>
    </location>
</feature>
<keyword evidence="2" id="KW-1133">Transmembrane helix</keyword>
<name>A0A7W3P7G2_9ACTN</name>
<feature type="region of interest" description="Disordered" evidence="1">
    <location>
        <begin position="57"/>
        <end position="127"/>
    </location>
</feature>
<feature type="compositionally biased region" description="Low complexity" evidence="1">
    <location>
        <begin position="102"/>
        <end position="115"/>
    </location>
</feature>
<keyword evidence="2" id="KW-0472">Membrane</keyword>
<accession>A0A7W3P7G2</accession>
<organism evidence="3 4">
    <name type="scientific">Microlunatus kandeliicorticis</name>
    <dbReference type="NCBI Taxonomy" id="1759536"/>
    <lineage>
        <taxon>Bacteria</taxon>
        <taxon>Bacillati</taxon>
        <taxon>Actinomycetota</taxon>
        <taxon>Actinomycetes</taxon>
        <taxon>Propionibacteriales</taxon>
        <taxon>Propionibacteriaceae</taxon>
        <taxon>Microlunatus</taxon>
    </lineage>
</organism>
<dbReference type="EMBL" id="JACGWT010000006">
    <property type="protein sequence ID" value="MBA8796096.1"/>
    <property type="molecule type" value="Genomic_DNA"/>
</dbReference>
<comment type="caution">
    <text evidence="3">The sequence shown here is derived from an EMBL/GenBank/DDBJ whole genome shotgun (WGS) entry which is preliminary data.</text>
</comment>
<evidence type="ECO:0000313" key="3">
    <source>
        <dbReference type="EMBL" id="MBA8796096.1"/>
    </source>
</evidence>
<dbReference type="AlphaFoldDB" id="A0A7W3P7G2"/>